<dbReference type="InterPro" id="IPR058532">
    <property type="entry name" value="YjbR/MT2646/Rv2570-like"/>
</dbReference>
<dbReference type="OrthoDB" id="9789813at2"/>
<dbReference type="KEGG" id="pprt:ET464_15170"/>
<accession>A0A4P6F303</accession>
<organism evidence="1 2">
    <name type="scientific">Paenibacillus protaetiae</name>
    <dbReference type="NCBI Taxonomy" id="2509456"/>
    <lineage>
        <taxon>Bacteria</taxon>
        <taxon>Bacillati</taxon>
        <taxon>Bacillota</taxon>
        <taxon>Bacilli</taxon>
        <taxon>Bacillales</taxon>
        <taxon>Paenibacillaceae</taxon>
        <taxon>Paenibacillus</taxon>
    </lineage>
</organism>
<dbReference type="Pfam" id="PF04237">
    <property type="entry name" value="YjbR"/>
    <property type="match status" value="1"/>
</dbReference>
<dbReference type="GO" id="GO:0003677">
    <property type="term" value="F:DNA binding"/>
    <property type="evidence" value="ECO:0007669"/>
    <property type="project" value="UniProtKB-KW"/>
</dbReference>
<keyword evidence="2" id="KW-1185">Reference proteome</keyword>
<protein>
    <submittedName>
        <fullName evidence="1">MmcQ/YjbR family DNA-binding protein</fullName>
    </submittedName>
</protein>
<dbReference type="Proteomes" id="UP000293568">
    <property type="component" value="Chromosome"/>
</dbReference>
<keyword evidence="1" id="KW-0238">DNA-binding</keyword>
<dbReference type="InterPro" id="IPR007351">
    <property type="entry name" value="YjbR"/>
</dbReference>
<dbReference type="EMBL" id="CP035492">
    <property type="protein sequence ID" value="QAY68539.1"/>
    <property type="molecule type" value="Genomic_DNA"/>
</dbReference>
<proteinExistence type="predicted"/>
<dbReference type="PANTHER" id="PTHR35145:SF1">
    <property type="entry name" value="CYTOPLASMIC PROTEIN"/>
    <property type="match status" value="1"/>
</dbReference>
<dbReference type="AlphaFoldDB" id="A0A4P6F303"/>
<gene>
    <name evidence="1" type="ORF">ET464_15170</name>
</gene>
<dbReference type="Gene3D" id="3.90.1150.30">
    <property type="match status" value="1"/>
</dbReference>
<dbReference type="InterPro" id="IPR038056">
    <property type="entry name" value="YjbR-like_sf"/>
</dbReference>
<name>A0A4P6F303_9BACL</name>
<dbReference type="PANTHER" id="PTHR35145">
    <property type="entry name" value="CYTOPLASMIC PROTEIN-RELATED"/>
    <property type="match status" value="1"/>
</dbReference>
<dbReference type="SUPFAM" id="SSF142906">
    <property type="entry name" value="YjbR-like"/>
    <property type="match status" value="1"/>
</dbReference>
<dbReference type="RefSeq" id="WP_129444442.1">
    <property type="nucleotide sequence ID" value="NZ_CP035492.1"/>
</dbReference>
<evidence type="ECO:0000313" key="2">
    <source>
        <dbReference type="Proteomes" id="UP000293568"/>
    </source>
</evidence>
<sequence length="115" mass="12931">MFEEWASYCLSRKGAVKDYPFGLDPLVMKVGGKMFALLSEAGGQVHISLKCEPEMAELLRSQHEAVVPGYHLNKRHWNTVTVNGSLPEEEVRWMIDHSYALVVKSLTKAVRESIG</sequence>
<evidence type="ECO:0000313" key="1">
    <source>
        <dbReference type="EMBL" id="QAY68539.1"/>
    </source>
</evidence>
<reference evidence="1 2" key="1">
    <citation type="submission" date="2019-01" db="EMBL/GenBank/DDBJ databases">
        <title>Genome sequencing of strain FW100M-2.</title>
        <authorList>
            <person name="Heo J."/>
            <person name="Kim S.-J."/>
            <person name="Kim J.-S."/>
            <person name="Hong S.-B."/>
            <person name="Kwon S.-W."/>
        </authorList>
    </citation>
    <scope>NUCLEOTIDE SEQUENCE [LARGE SCALE GENOMIC DNA]</scope>
    <source>
        <strain evidence="1 2">FW100M-2</strain>
    </source>
</reference>